<feature type="domain" description="Potassium channel" evidence="15">
    <location>
        <begin position="154"/>
        <end position="194"/>
    </location>
</feature>
<dbReference type="InterPro" id="IPR013099">
    <property type="entry name" value="K_chnl_dom"/>
</dbReference>
<feature type="transmembrane region" description="Helical" evidence="14">
    <location>
        <begin position="253"/>
        <end position="274"/>
    </location>
</feature>
<evidence type="ECO:0000256" key="1">
    <source>
        <dbReference type="ARBA" id="ARBA00004141"/>
    </source>
</evidence>
<dbReference type="AlphaFoldDB" id="A0A915J9D5"/>
<name>A0A915J9D5_ROMCU</name>
<dbReference type="Gene3D" id="1.10.287.70">
    <property type="match status" value="1"/>
</dbReference>
<keyword evidence="8 14" id="KW-1133">Transmembrane helix</keyword>
<evidence type="ECO:0000256" key="3">
    <source>
        <dbReference type="ARBA" id="ARBA00022448"/>
    </source>
</evidence>
<reference evidence="17" key="1">
    <citation type="submission" date="2022-11" db="UniProtKB">
        <authorList>
            <consortium name="WormBaseParasite"/>
        </authorList>
    </citation>
    <scope>IDENTIFICATION</scope>
</reference>
<feature type="domain" description="Potassium channel" evidence="15">
    <location>
        <begin position="259"/>
        <end position="328"/>
    </location>
</feature>
<comment type="similarity">
    <text evidence="2 12">Belongs to the two pore domain potassium channel (TC 1.A.1.8) family.</text>
</comment>
<evidence type="ECO:0000256" key="4">
    <source>
        <dbReference type="ARBA" id="ARBA00022538"/>
    </source>
</evidence>
<evidence type="ECO:0000256" key="7">
    <source>
        <dbReference type="ARBA" id="ARBA00022958"/>
    </source>
</evidence>
<dbReference type="GO" id="GO:0030322">
    <property type="term" value="P:stabilization of membrane potential"/>
    <property type="evidence" value="ECO:0007669"/>
    <property type="project" value="TreeGrafter"/>
</dbReference>
<feature type="transmembrane region" description="Helical" evidence="14">
    <location>
        <begin position="60"/>
        <end position="84"/>
    </location>
</feature>
<keyword evidence="10 14" id="KW-0472">Membrane</keyword>
<evidence type="ECO:0000256" key="14">
    <source>
        <dbReference type="SAM" id="Phobius"/>
    </source>
</evidence>
<evidence type="ECO:0000256" key="10">
    <source>
        <dbReference type="ARBA" id="ARBA00023136"/>
    </source>
</evidence>
<evidence type="ECO:0000256" key="5">
    <source>
        <dbReference type="ARBA" id="ARBA00022692"/>
    </source>
</evidence>
<keyword evidence="11 12" id="KW-0407">Ion channel</keyword>
<comment type="subcellular location">
    <subcellularLocation>
        <location evidence="1">Membrane</location>
        <topology evidence="1">Multi-pass membrane protein</topology>
    </subcellularLocation>
</comment>
<keyword evidence="16" id="KW-1185">Reference proteome</keyword>
<accession>A0A915J9D5</accession>
<dbReference type="Proteomes" id="UP000887565">
    <property type="component" value="Unplaced"/>
</dbReference>
<proteinExistence type="inferred from homology"/>
<dbReference type="PRINTS" id="PR01095">
    <property type="entry name" value="TASKCHANNEL"/>
</dbReference>
<evidence type="ECO:0000313" key="16">
    <source>
        <dbReference type="Proteomes" id="UP000887565"/>
    </source>
</evidence>
<evidence type="ECO:0000313" key="17">
    <source>
        <dbReference type="WBParaSite" id="nRc.2.0.1.t22310-RA"/>
    </source>
</evidence>
<evidence type="ECO:0000256" key="13">
    <source>
        <dbReference type="SAM" id="MobiDB-lite"/>
    </source>
</evidence>
<evidence type="ECO:0000256" key="8">
    <source>
        <dbReference type="ARBA" id="ARBA00022989"/>
    </source>
</evidence>
<keyword evidence="9 12" id="KW-0406">Ion transport</keyword>
<keyword evidence="4" id="KW-0633">Potassium transport</keyword>
<evidence type="ECO:0000256" key="9">
    <source>
        <dbReference type="ARBA" id="ARBA00023065"/>
    </source>
</evidence>
<dbReference type="GO" id="GO:0015271">
    <property type="term" value="F:outward rectifier potassium channel activity"/>
    <property type="evidence" value="ECO:0007669"/>
    <property type="project" value="TreeGrafter"/>
</dbReference>
<feature type="transmembrane region" description="Helical" evidence="14">
    <location>
        <begin position="304"/>
        <end position="327"/>
    </location>
</feature>
<keyword evidence="7" id="KW-0630">Potassium</keyword>
<dbReference type="InterPro" id="IPR003092">
    <property type="entry name" value="2pore_dom_K_chnl_TASK"/>
</dbReference>
<evidence type="ECO:0000256" key="11">
    <source>
        <dbReference type="ARBA" id="ARBA00023303"/>
    </source>
</evidence>
<keyword evidence="3 12" id="KW-0813">Transport</keyword>
<feature type="transmembrane region" description="Helical" evidence="14">
    <location>
        <begin position="167"/>
        <end position="194"/>
    </location>
</feature>
<dbReference type="Pfam" id="PF07885">
    <property type="entry name" value="Ion_trans_2"/>
    <property type="match status" value="2"/>
</dbReference>
<dbReference type="SUPFAM" id="SSF81324">
    <property type="entry name" value="Voltage-gated potassium channels"/>
    <property type="match status" value="2"/>
</dbReference>
<sequence length="520" mass="59496">MDTDFEDRDDTTPDTIIPNILQDLSNDNCSLLPVDEDDEIIEAKPKESCMSRTTRYAKRILPHVGLVLLLGIYTVIGAGIFHVIELPNEEKVRSSALQKIKATKDEIVIKFWNVSVEGEYDERMWKEDLNRHLQELETVLYEAFRNEYSGHSKTLGYGHLVPRTTSGRILCIVFGLFGIPLLLITIADIGKFLADFMKYLYRSYIGFKIRLKETRRRLTEFRFKGRMNTSPLNVRKDGQLIVEGKPSEMRLPWLMVMFVLVTYAALGAFLFHLWEGWDYFESFYFCFVTMATVGFGDIVPTQQVYMFFTIAYILIGLALTTMCIDLAGTEYIDKIHKLGERIDVAKGIVGGAVVSGLHAGENLLKHTGYDFIRTAGGRLICKLTFLLLIGISSKNRGDNDVFFDEEFGAMGAQFMTLRRRGVGNVHESILHSPVPPEVEKLLKPHIKIRIEDLKETDAYVCENKTFNRPLDKPKKRRRQQGRSKQDIKRRLGRSMSWPRKVASIDNLLIIAPFLLKESDV</sequence>
<dbReference type="OMA" id="WEGWQYF"/>
<dbReference type="PRINTS" id="PR01333">
    <property type="entry name" value="2POREKCHANEL"/>
</dbReference>
<dbReference type="GO" id="GO:0022841">
    <property type="term" value="F:potassium ion leak channel activity"/>
    <property type="evidence" value="ECO:0007669"/>
    <property type="project" value="TreeGrafter"/>
</dbReference>
<dbReference type="PANTHER" id="PTHR11003:SF98">
    <property type="entry name" value="POTASSIUM CHANNEL DOMAIN-CONTAINING PROTEIN"/>
    <property type="match status" value="1"/>
</dbReference>
<feature type="region of interest" description="Disordered" evidence="13">
    <location>
        <begin position="468"/>
        <end position="490"/>
    </location>
</feature>
<dbReference type="PANTHER" id="PTHR11003">
    <property type="entry name" value="POTASSIUM CHANNEL, SUBFAMILY K"/>
    <property type="match status" value="1"/>
</dbReference>
<dbReference type="GO" id="GO:0005886">
    <property type="term" value="C:plasma membrane"/>
    <property type="evidence" value="ECO:0007669"/>
    <property type="project" value="TreeGrafter"/>
</dbReference>
<dbReference type="InterPro" id="IPR003280">
    <property type="entry name" value="2pore_dom_K_chnl"/>
</dbReference>
<evidence type="ECO:0000259" key="15">
    <source>
        <dbReference type="Pfam" id="PF07885"/>
    </source>
</evidence>
<evidence type="ECO:0000256" key="2">
    <source>
        <dbReference type="ARBA" id="ARBA00006666"/>
    </source>
</evidence>
<protein>
    <submittedName>
        <fullName evidence="17">Potassium channel domain-containing protein</fullName>
    </submittedName>
</protein>
<organism evidence="16 17">
    <name type="scientific">Romanomermis culicivorax</name>
    <name type="common">Nematode worm</name>
    <dbReference type="NCBI Taxonomy" id="13658"/>
    <lineage>
        <taxon>Eukaryota</taxon>
        <taxon>Metazoa</taxon>
        <taxon>Ecdysozoa</taxon>
        <taxon>Nematoda</taxon>
        <taxon>Enoplea</taxon>
        <taxon>Dorylaimia</taxon>
        <taxon>Mermithida</taxon>
        <taxon>Mermithoidea</taxon>
        <taxon>Mermithidae</taxon>
        <taxon>Romanomermis</taxon>
    </lineage>
</organism>
<dbReference type="WBParaSite" id="nRc.2.0.1.t22310-RA">
    <property type="protein sequence ID" value="nRc.2.0.1.t22310-RA"/>
    <property type="gene ID" value="nRc.2.0.1.g22310"/>
</dbReference>
<keyword evidence="6" id="KW-0631">Potassium channel</keyword>
<keyword evidence="5 12" id="KW-0812">Transmembrane</keyword>
<evidence type="ECO:0000256" key="6">
    <source>
        <dbReference type="ARBA" id="ARBA00022826"/>
    </source>
</evidence>
<evidence type="ECO:0000256" key="12">
    <source>
        <dbReference type="RuleBase" id="RU003857"/>
    </source>
</evidence>